<feature type="binding site" evidence="8">
    <location>
        <begin position="234"/>
        <end position="235"/>
    </location>
    <ligand>
        <name>L-ornithine</name>
        <dbReference type="ChEBI" id="CHEBI:46911"/>
    </ligand>
</feature>
<dbReference type="NCBIfam" id="TIGR00658">
    <property type="entry name" value="orni_carb_tr"/>
    <property type="match status" value="1"/>
</dbReference>
<dbReference type="GO" id="GO:0004585">
    <property type="term" value="F:ornithine carbamoyltransferase activity"/>
    <property type="evidence" value="ECO:0007669"/>
    <property type="project" value="UniProtKB-EC"/>
</dbReference>
<comment type="subcellular location">
    <subcellularLocation>
        <location evidence="8">Cytoplasm</location>
    </subcellularLocation>
</comment>
<protein>
    <recommendedName>
        <fullName evidence="4 8">Ornithine carbamoyltransferase</fullName>
        <shortName evidence="8">OTCase</shortName>
        <ecNumber evidence="3 8">2.1.3.3</ecNumber>
    </recommendedName>
</protein>
<keyword evidence="5" id="KW-0055">Arginine biosynthesis</keyword>
<feature type="binding site" evidence="8">
    <location>
        <position position="84"/>
    </location>
    <ligand>
        <name>carbamoyl phosphate</name>
        <dbReference type="ChEBI" id="CHEBI:58228"/>
    </ligand>
</feature>
<dbReference type="Gene3D" id="3.40.50.1370">
    <property type="entry name" value="Aspartate/ornithine carbamoyltransferase"/>
    <property type="match status" value="2"/>
</dbReference>
<evidence type="ECO:0000256" key="1">
    <source>
        <dbReference type="ARBA" id="ARBA00004975"/>
    </source>
</evidence>
<feature type="binding site" evidence="8">
    <location>
        <position position="298"/>
    </location>
    <ligand>
        <name>carbamoyl phosphate</name>
        <dbReference type="ChEBI" id="CHEBI:58228"/>
    </ligand>
</feature>
<dbReference type="InterPro" id="IPR006131">
    <property type="entry name" value="Asp_carbamoyltransf_Asp/Orn-bd"/>
</dbReference>
<dbReference type="InterPro" id="IPR006132">
    <property type="entry name" value="Asp/Orn_carbamoyltranf_P-bd"/>
</dbReference>
<dbReference type="Pfam" id="PF00185">
    <property type="entry name" value="OTCace"/>
    <property type="match status" value="1"/>
</dbReference>
<reference evidence="11 12" key="1">
    <citation type="journal article" date="2021" name="Genome Biol. Evol.">
        <title>Complete Genome Sequencing of a Novel Gloeobacter Species from a Waterfall Cave in Mexico.</title>
        <authorList>
            <person name="Saw J.H."/>
            <person name="Cardona T."/>
            <person name="Montejano G."/>
        </authorList>
    </citation>
    <scope>NUCLEOTIDE SEQUENCE [LARGE SCALE GENOMIC DNA]</scope>
    <source>
        <strain evidence="11">MG652769</strain>
    </source>
</reference>
<dbReference type="PROSITE" id="PS00097">
    <property type="entry name" value="CARBAMOYLTRANSFERASE"/>
    <property type="match status" value="1"/>
</dbReference>
<keyword evidence="12" id="KW-1185">Reference proteome</keyword>
<organism evidence="11 12">
    <name type="scientific">Gloeobacter morelensis MG652769</name>
    <dbReference type="NCBI Taxonomy" id="2781736"/>
    <lineage>
        <taxon>Bacteria</taxon>
        <taxon>Bacillati</taxon>
        <taxon>Cyanobacteriota</taxon>
        <taxon>Cyanophyceae</taxon>
        <taxon>Gloeobacterales</taxon>
        <taxon>Gloeobacteraceae</taxon>
        <taxon>Gloeobacter</taxon>
        <taxon>Gloeobacter morelensis</taxon>
    </lineage>
</organism>
<evidence type="ECO:0000313" key="12">
    <source>
        <dbReference type="Proteomes" id="UP001054846"/>
    </source>
</evidence>
<dbReference type="PRINTS" id="PR00100">
    <property type="entry name" value="AOTCASE"/>
</dbReference>
<dbReference type="InterPro" id="IPR024904">
    <property type="entry name" value="OTCase_ArgI"/>
</dbReference>
<proteinExistence type="inferred from homology"/>
<keyword evidence="6 8" id="KW-0808">Transferase</keyword>
<dbReference type="InterPro" id="IPR006130">
    <property type="entry name" value="Asp/Orn_carbamoylTrfase"/>
</dbReference>
<evidence type="ECO:0000256" key="2">
    <source>
        <dbReference type="ARBA" id="ARBA00007805"/>
    </source>
</evidence>
<keyword evidence="5" id="KW-0028">Amino-acid biosynthesis</keyword>
<evidence type="ECO:0000256" key="7">
    <source>
        <dbReference type="ARBA" id="ARBA00048772"/>
    </source>
</evidence>
<comment type="pathway">
    <text evidence="1">Amino-acid biosynthesis; L-arginine biosynthesis; L-arginine from L-ornithine and carbamoyl phosphate: step 1/3.</text>
</comment>
<accession>A0ABY3PH99</accession>
<dbReference type="SUPFAM" id="SSF53671">
    <property type="entry name" value="Aspartate/ornithine carbamoyltransferase"/>
    <property type="match status" value="1"/>
</dbReference>
<gene>
    <name evidence="11" type="primary">argF</name>
    <name evidence="11" type="ORF">ISF26_14350</name>
</gene>
<comment type="similarity">
    <text evidence="2 8">Belongs to the aspartate/ornithine carbamoyltransferase superfamily. OTCase family.</text>
</comment>
<dbReference type="InterPro" id="IPR002292">
    <property type="entry name" value="Orn/put_carbamltrans"/>
</dbReference>
<feature type="binding site" evidence="8">
    <location>
        <position position="230"/>
    </location>
    <ligand>
        <name>L-ornithine</name>
        <dbReference type="ChEBI" id="CHEBI:46911"/>
    </ligand>
</feature>
<evidence type="ECO:0000259" key="9">
    <source>
        <dbReference type="Pfam" id="PF00185"/>
    </source>
</evidence>
<feature type="binding site" evidence="8">
    <location>
        <position position="108"/>
    </location>
    <ligand>
        <name>carbamoyl phosphate</name>
        <dbReference type="ChEBI" id="CHEBI:58228"/>
    </ligand>
</feature>
<dbReference type="Pfam" id="PF02729">
    <property type="entry name" value="OTCace_N"/>
    <property type="match status" value="1"/>
</dbReference>
<dbReference type="PANTHER" id="PTHR45753">
    <property type="entry name" value="ORNITHINE CARBAMOYLTRANSFERASE, MITOCHONDRIAL"/>
    <property type="match status" value="1"/>
</dbReference>
<sequence length="313" mass="33721">MSASLGATRLGPGLLSLDDLDEAQLHALLTLAHQLKRGERVANLHGKVLGLVFLKASTRTRVSFTVAMYQLGGQVIDLSPSTTQVGRGEPVRDTARVLGRYVDGLAIRTFAQTELEEYAQYAGIPVINALTDHEHPCQILADLLTIRENFGRLAGLKLAYVGDGNNVAHSLLLGCAKAGVSIAVATPEGFAPDPAVGARASEIAGRTGAEVQILRDPFEAARGAHVLYTDVWTSMGQEAETQRRLQLFEHYQINAALLHCAEAEAIVLHCLPAHRGEEITDEVMEGARSRIWDEAENRLHAQKAVLAALMGGR</sequence>
<feature type="domain" description="Aspartate/ornithine carbamoyltransferase carbamoyl-P binding" evidence="10">
    <location>
        <begin position="14"/>
        <end position="148"/>
    </location>
</feature>
<name>A0ABY3PH99_9CYAN</name>
<feature type="binding site" evidence="8">
    <location>
        <begin position="57"/>
        <end position="60"/>
    </location>
    <ligand>
        <name>carbamoyl phosphate</name>
        <dbReference type="ChEBI" id="CHEBI:58228"/>
    </ligand>
</feature>
<evidence type="ECO:0000256" key="8">
    <source>
        <dbReference type="HAMAP-Rule" id="MF_01109"/>
    </source>
</evidence>
<dbReference type="RefSeq" id="WP_230839993.1">
    <property type="nucleotide sequence ID" value="NZ_CP063845.1"/>
</dbReference>
<dbReference type="Proteomes" id="UP001054846">
    <property type="component" value="Chromosome"/>
</dbReference>
<feature type="binding site" evidence="8">
    <location>
        <begin position="270"/>
        <end position="271"/>
    </location>
    <ligand>
        <name>carbamoyl phosphate</name>
        <dbReference type="ChEBI" id="CHEBI:58228"/>
    </ligand>
</feature>
<dbReference type="PRINTS" id="PR00102">
    <property type="entry name" value="OTCASE"/>
</dbReference>
<evidence type="ECO:0000259" key="10">
    <source>
        <dbReference type="Pfam" id="PF02729"/>
    </source>
</evidence>
<feature type="domain" description="Aspartate/ornithine carbamoyltransferase Asp/Orn-binding" evidence="9">
    <location>
        <begin position="155"/>
        <end position="308"/>
    </location>
</feature>
<dbReference type="NCBIfam" id="NF001986">
    <property type="entry name" value="PRK00779.1"/>
    <property type="match status" value="1"/>
</dbReference>
<evidence type="ECO:0000313" key="11">
    <source>
        <dbReference type="EMBL" id="UFP92993.1"/>
    </source>
</evidence>
<comment type="catalytic activity">
    <reaction evidence="7 8">
        <text>carbamoyl phosphate + L-ornithine = L-citrulline + phosphate + H(+)</text>
        <dbReference type="Rhea" id="RHEA:19513"/>
        <dbReference type="ChEBI" id="CHEBI:15378"/>
        <dbReference type="ChEBI" id="CHEBI:43474"/>
        <dbReference type="ChEBI" id="CHEBI:46911"/>
        <dbReference type="ChEBI" id="CHEBI:57743"/>
        <dbReference type="ChEBI" id="CHEBI:58228"/>
        <dbReference type="EC" id="2.1.3.3"/>
    </reaction>
</comment>
<keyword evidence="8" id="KW-0963">Cytoplasm</keyword>
<feature type="binding site" evidence="8">
    <location>
        <begin position="135"/>
        <end position="138"/>
    </location>
    <ligand>
        <name>carbamoyl phosphate</name>
        <dbReference type="ChEBI" id="CHEBI:58228"/>
    </ligand>
</feature>
<evidence type="ECO:0000256" key="5">
    <source>
        <dbReference type="ARBA" id="ARBA00022571"/>
    </source>
</evidence>
<dbReference type="EMBL" id="CP063845">
    <property type="protein sequence ID" value="UFP92993.1"/>
    <property type="molecule type" value="Genomic_DNA"/>
</dbReference>
<dbReference type="HAMAP" id="MF_01109">
    <property type="entry name" value="OTCase"/>
    <property type="match status" value="1"/>
</dbReference>
<evidence type="ECO:0000256" key="6">
    <source>
        <dbReference type="ARBA" id="ARBA00022679"/>
    </source>
</evidence>
<dbReference type="PANTHER" id="PTHR45753:SF3">
    <property type="entry name" value="ORNITHINE TRANSCARBAMYLASE, MITOCHONDRIAL"/>
    <property type="match status" value="1"/>
</dbReference>
<evidence type="ECO:0000256" key="4">
    <source>
        <dbReference type="ARBA" id="ARBA00016634"/>
    </source>
</evidence>
<dbReference type="InterPro" id="IPR036901">
    <property type="entry name" value="Asp/Orn_carbamoylTrfase_sf"/>
</dbReference>
<feature type="binding site" evidence="8">
    <location>
        <position position="166"/>
    </location>
    <ligand>
        <name>L-ornithine</name>
        <dbReference type="ChEBI" id="CHEBI:46911"/>
    </ligand>
</feature>
<dbReference type="EC" id="2.1.3.3" evidence="3 8"/>
<evidence type="ECO:0000256" key="3">
    <source>
        <dbReference type="ARBA" id="ARBA00013007"/>
    </source>
</evidence>